<gene>
    <name evidence="1" type="ORF">HAND00432_LOCUS26204</name>
</gene>
<dbReference type="PANTHER" id="PTHR44917">
    <property type="entry name" value="PROTEIN HIGH CHLOROPHYLL FLUORESCENT 107"/>
    <property type="match status" value="1"/>
</dbReference>
<dbReference type="Gene3D" id="1.25.40.10">
    <property type="entry name" value="Tetratricopeptide repeat domain"/>
    <property type="match status" value="1"/>
</dbReference>
<dbReference type="InterPro" id="IPR044624">
    <property type="entry name" value="Mbb1-like"/>
</dbReference>
<dbReference type="AlphaFoldDB" id="A0A7S1EJH7"/>
<organism evidence="1">
    <name type="scientific">Hemiselmis andersenii</name>
    <name type="common">Cryptophyte alga</name>
    <dbReference type="NCBI Taxonomy" id="464988"/>
    <lineage>
        <taxon>Eukaryota</taxon>
        <taxon>Cryptophyceae</taxon>
        <taxon>Cryptomonadales</taxon>
        <taxon>Hemiselmidaceae</taxon>
        <taxon>Hemiselmis</taxon>
    </lineage>
</organism>
<dbReference type="EMBL" id="HBFX01043623">
    <property type="protein sequence ID" value="CAD8975199.1"/>
    <property type="molecule type" value="Transcribed_RNA"/>
</dbReference>
<dbReference type="InterPro" id="IPR011990">
    <property type="entry name" value="TPR-like_helical_dom_sf"/>
</dbReference>
<proteinExistence type="predicted"/>
<reference evidence="1" key="1">
    <citation type="submission" date="2021-01" db="EMBL/GenBank/DDBJ databases">
        <authorList>
            <person name="Corre E."/>
            <person name="Pelletier E."/>
            <person name="Niang G."/>
            <person name="Scheremetjew M."/>
            <person name="Finn R."/>
            <person name="Kale V."/>
            <person name="Holt S."/>
            <person name="Cochrane G."/>
            <person name="Meng A."/>
            <person name="Brown T."/>
            <person name="Cohen L."/>
        </authorList>
    </citation>
    <scope>NUCLEOTIDE SEQUENCE</scope>
    <source>
        <strain evidence="1">CCMP644</strain>
    </source>
</reference>
<evidence type="ECO:0008006" key="2">
    <source>
        <dbReference type="Google" id="ProtNLM"/>
    </source>
</evidence>
<sequence length="364" mass="41131">MRRNFTSEIPPHRHYYHLSFSLLKFLLRELLQPPLVALVVIALSSKPCAARPPSWRIRSRGLWGAAACLLQQGNRNRSISCEMDLKVLLVFGVLLVEEAQAFCSPGPELHPYRMGGHSPVCRIPKLATASTLFLPPPSLARPQPLATHPTCKRPFVPLSILSSSAGDYTPGTEEVARLHYAAWRNIKQDKLERARLLYQKALDFGDHARTFLLWALLEQRAGCPDESRRVFRAGVERHRMDPSLVQAWGLLESKLGQARCATLLLKRCCALNPESRVLRWRRIQDLSDSRESMVRASGDVVRPSWARGAGGTRASRYRHDGFVPLSQRSRDPARWIVSEVERIECCMQREREVLEREMGGGGVC</sequence>
<dbReference type="GO" id="GO:0006397">
    <property type="term" value="P:mRNA processing"/>
    <property type="evidence" value="ECO:0007669"/>
    <property type="project" value="InterPro"/>
</dbReference>
<name>A0A7S1EJH7_HEMAN</name>
<evidence type="ECO:0000313" key="1">
    <source>
        <dbReference type="EMBL" id="CAD8975199.1"/>
    </source>
</evidence>
<dbReference type="PANTHER" id="PTHR44917:SF1">
    <property type="entry name" value="PROTEIN HIGH CHLOROPHYLL FLUORESCENT 107"/>
    <property type="match status" value="1"/>
</dbReference>
<accession>A0A7S1EJH7</accession>
<dbReference type="GO" id="GO:0003729">
    <property type="term" value="F:mRNA binding"/>
    <property type="evidence" value="ECO:0007669"/>
    <property type="project" value="InterPro"/>
</dbReference>
<dbReference type="SUPFAM" id="SSF48452">
    <property type="entry name" value="TPR-like"/>
    <property type="match status" value="1"/>
</dbReference>
<protein>
    <recommendedName>
        <fullName evidence="2">Suppressor of forked domain-containing protein</fullName>
    </recommendedName>
</protein>